<sequence length="42" mass="5126">MWTESCRSYHYSVNTVEINRTHKLIEKDQLVTDIKKHIKDHK</sequence>
<organism evidence="1">
    <name type="scientific">Anguilla anguilla</name>
    <name type="common">European freshwater eel</name>
    <name type="synonym">Muraena anguilla</name>
    <dbReference type="NCBI Taxonomy" id="7936"/>
    <lineage>
        <taxon>Eukaryota</taxon>
        <taxon>Metazoa</taxon>
        <taxon>Chordata</taxon>
        <taxon>Craniata</taxon>
        <taxon>Vertebrata</taxon>
        <taxon>Euteleostomi</taxon>
        <taxon>Actinopterygii</taxon>
        <taxon>Neopterygii</taxon>
        <taxon>Teleostei</taxon>
        <taxon>Anguilliformes</taxon>
        <taxon>Anguillidae</taxon>
        <taxon>Anguilla</taxon>
    </lineage>
</organism>
<reference evidence="1" key="1">
    <citation type="submission" date="2014-11" db="EMBL/GenBank/DDBJ databases">
        <authorList>
            <person name="Amaro Gonzalez C."/>
        </authorList>
    </citation>
    <scope>NUCLEOTIDE SEQUENCE</scope>
</reference>
<dbReference type="AlphaFoldDB" id="A0A0E9VXX8"/>
<evidence type="ECO:0000313" key="1">
    <source>
        <dbReference type="EMBL" id="JAH82113.1"/>
    </source>
</evidence>
<dbReference type="EMBL" id="GBXM01026464">
    <property type="protein sequence ID" value="JAH82113.1"/>
    <property type="molecule type" value="Transcribed_RNA"/>
</dbReference>
<reference evidence="1" key="2">
    <citation type="journal article" date="2015" name="Fish Shellfish Immunol.">
        <title>Early steps in the European eel (Anguilla anguilla)-Vibrio vulnificus interaction in the gills: Role of the RtxA13 toxin.</title>
        <authorList>
            <person name="Callol A."/>
            <person name="Pajuelo D."/>
            <person name="Ebbesson L."/>
            <person name="Teles M."/>
            <person name="MacKenzie S."/>
            <person name="Amaro C."/>
        </authorList>
    </citation>
    <scope>NUCLEOTIDE SEQUENCE</scope>
</reference>
<protein>
    <submittedName>
        <fullName evidence="1">Uncharacterized protein</fullName>
    </submittedName>
</protein>
<accession>A0A0E9VXX8</accession>
<name>A0A0E9VXX8_ANGAN</name>
<proteinExistence type="predicted"/>